<proteinExistence type="inferred from homology"/>
<dbReference type="SUPFAM" id="SSF53901">
    <property type="entry name" value="Thiolase-like"/>
    <property type="match status" value="2"/>
</dbReference>
<dbReference type="EC" id="2.3.1.199" evidence="2"/>
<dbReference type="Pfam" id="PF08541">
    <property type="entry name" value="ACP_syn_III_C"/>
    <property type="match status" value="1"/>
</dbReference>
<evidence type="ECO:0000256" key="3">
    <source>
        <dbReference type="ARBA" id="ARBA00022679"/>
    </source>
</evidence>
<dbReference type="GeneID" id="5717923"/>
<dbReference type="PANTHER" id="PTHR31561">
    <property type="entry name" value="3-KETOACYL-COA SYNTHASE"/>
    <property type="match status" value="1"/>
</dbReference>
<feature type="region of interest" description="Disordered" evidence="4">
    <location>
        <begin position="695"/>
        <end position="722"/>
    </location>
</feature>
<dbReference type="OrthoDB" id="329835at2759"/>
<dbReference type="GO" id="GO:0009922">
    <property type="term" value="F:fatty acid elongase activity"/>
    <property type="evidence" value="ECO:0007669"/>
    <property type="project" value="UniProtKB-EC"/>
</dbReference>
<evidence type="ECO:0000256" key="1">
    <source>
        <dbReference type="ARBA" id="ARBA00005531"/>
    </source>
</evidence>
<keyword evidence="3" id="KW-0808">Transferase</keyword>
<dbReference type="InParanoid" id="A0A2K3DUT5"/>
<feature type="domain" description="FAE" evidence="5">
    <location>
        <begin position="68"/>
        <end position="343"/>
    </location>
</feature>
<feature type="compositionally biased region" description="Acidic residues" evidence="4">
    <location>
        <begin position="713"/>
        <end position="722"/>
    </location>
</feature>
<reference evidence="7 8" key="1">
    <citation type="journal article" date="2007" name="Science">
        <title>The Chlamydomonas genome reveals the evolution of key animal and plant functions.</title>
        <authorList>
            <person name="Merchant S.S."/>
            <person name="Prochnik S.E."/>
            <person name="Vallon O."/>
            <person name="Harris E.H."/>
            <person name="Karpowicz S.J."/>
            <person name="Witman G.B."/>
            <person name="Terry A."/>
            <person name="Salamov A."/>
            <person name="Fritz-Laylin L.K."/>
            <person name="Marechal-Drouard L."/>
            <person name="Marshall W.F."/>
            <person name="Qu L.H."/>
            <person name="Nelson D.R."/>
            <person name="Sanderfoot A.A."/>
            <person name="Spalding M.H."/>
            <person name="Kapitonov V.V."/>
            <person name="Ren Q."/>
            <person name="Ferris P."/>
            <person name="Lindquist E."/>
            <person name="Shapiro H."/>
            <person name="Lucas S.M."/>
            <person name="Grimwood J."/>
            <person name="Schmutz J."/>
            <person name="Cardol P."/>
            <person name="Cerutti H."/>
            <person name="Chanfreau G."/>
            <person name="Chen C.L."/>
            <person name="Cognat V."/>
            <person name="Croft M.T."/>
            <person name="Dent R."/>
            <person name="Dutcher S."/>
            <person name="Fernandez E."/>
            <person name="Fukuzawa H."/>
            <person name="Gonzalez-Ballester D."/>
            <person name="Gonzalez-Halphen D."/>
            <person name="Hallmann A."/>
            <person name="Hanikenne M."/>
            <person name="Hippler M."/>
            <person name="Inwood W."/>
            <person name="Jabbari K."/>
            <person name="Kalanon M."/>
            <person name="Kuras R."/>
            <person name="Lefebvre P.A."/>
            <person name="Lemaire S.D."/>
            <person name="Lobanov A.V."/>
            <person name="Lohr M."/>
            <person name="Manuell A."/>
            <person name="Meier I."/>
            <person name="Mets L."/>
            <person name="Mittag M."/>
            <person name="Mittelmeier T."/>
            <person name="Moroney J.V."/>
            <person name="Moseley J."/>
            <person name="Napoli C."/>
            <person name="Nedelcu A.M."/>
            <person name="Niyogi K."/>
            <person name="Novoselov S.V."/>
            <person name="Paulsen I.T."/>
            <person name="Pazour G."/>
            <person name="Purton S."/>
            <person name="Ral J.P."/>
            <person name="Riano-Pachon D.M."/>
            <person name="Riekhof W."/>
            <person name="Rymarquis L."/>
            <person name="Schroda M."/>
            <person name="Stern D."/>
            <person name="Umen J."/>
            <person name="Willows R."/>
            <person name="Wilson N."/>
            <person name="Zimmer S.L."/>
            <person name="Allmer J."/>
            <person name="Balk J."/>
            <person name="Bisova K."/>
            <person name="Chen C.J."/>
            <person name="Elias M."/>
            <person name="Gendler K."/>
            <person name="Hauser C."/>
            <person name="Lamb M.R."/>
            <person name="Ledford H."/>
            <person name="Long J.C."/>
            <person name="Minagawa J."/>
            <person name="Page M.D."/>
            <person name="Pan J."/>
            <person name="Pootakham W."/>
            <person name="Roje S."/>
            <person name="Rose A."/>
            <person name="Stahlberg E."/>
            <person name="Terauchi A.M."/>
            <person name="Yang P."/>
            <person name="Ball S."/>
            <person name="Bowler C."/>
            <person name="Dieckmann C.L."/>
            <person name="Gladyshev V.N."/>
            <person name="Green P."/>
            <person name="Jorgensen R."/>
            <person name="Mayfield S."/>
            <person name="Mueller-Roeber B."/>
            <person name="Rajamani S."/>
            <person name="Sayre R.T."/>
            <person name="Brokstein P."/>
            <person name="Dubchak I."/>
            <person name="Goodstein D."/>
            <person name="Hornick L."/>
            <person name="Huang Y.W."/>
            <person name="Jhaveri J."/>
            <person name="Luo Y."/>
            <person name="Martinez D."/>
            <person name="Ngau W.C."/>
            <person name="Otillar B."/>
            <person name="Poliakov A."/>
            <person name="Porter A."/>
            <person name="Szajkowski L."/>
            <person name="Werner G."/>
            <person name="Zhou K."/>
            <person name="Grigoriev I.V."/>
            <person name="Rokhsar D.S."/>
            <person name="Grossman A.R."/>
        </authorList>
    </citation>
    <scope>NUCLEOTIDE SEQUENCE [LARGE SCALE GENOMIC DNA]</scope>
    <source>
        <strain evidence="8">CC-503</strain>
    </source>
</reference>
<dbReference type="InterPro" id="IPR016039">
    <property type="entry name" value="Thiolase-like"/>
</dbReference>
<dbReference type="RefSeq" id="XP_042925401.1">
    <property type="nucleotide sequence ID" value="XM_043062049.1"/>
</dbReference>
<evidence type="ECO:0000259" key="5">
    <source>
        <dbReference type="Pfam" id="PF08392"/>
    </source>
</evidence>
<accession>A0A2K3DUT5</accession>
<dbReference type="InterPro" id="IPR013747">
    <property type="entry name" value="ACP_syn_III_C"/>
</dbReference>
<dbReference type="Pfam" id="PF08392">
    <property type="entry name" value="FAE1_CUT1_RppA"/>
    <property type="match status" value="1"/>
</dbReference>
<dbReference type="GO" id="GO:0016020">
    <property type="term" value="C:membrane"/>
    <property type="evidence" value="ECO:0007669"/>
    <property type="project" value="InterPro"/>
</dbReference>
<gene>
    <name evidence="7" type="ORF">CHLRE_04g228150v5</name>
</gene>
<dbReference type="STRING" id="3055.A0A2K3DUT5"/>
<dbReference type="InterPro" id="IPR013601">
    <property type="entry name" value="FAE1_typ3_polyketide_synth"/>
</dbReference>
<comment type="similarity">
    <text evidence="1">Belongs to the thiolase-like superfamily. Chalcone/stilbene synthases family.</text>
</comment>
<dbReference type="Gramene" id="PNW84282">
    <property type="protein sequence ID" value="PNW84282"/>
    <property type="gene ID" value="CHLRE_04g228150v5"/>
</dbReference>
<name>A0A2K3DUT5_CHLRE</name>
<evidence type="ECO:0000313" key="8">
    <source>
        <dbReference type="Proteomes" id="UP000006906"/>
    </source>
</evidence>
<feature type="compositionally biased region" description="Low complexity" evidence="4">
    <location>
        <begin position="491"/>
        <end position="527"/>
    </location>
</feature>
<dbReference type="GO" id="GO:0006633">
    <property type="term" value="P:fatty acid biosynthetic process"/>
    <property type="evidence" value="ECO:0007669"/>
    <property type="project" value="InterPro"/>
</dbReference>
<feature type="compositionally biased region" description="Gly residues" evidence="4">
    <location>
        <begin position="698"/>
        <end position="712"/>
    </location>
</feature>
<feature type="domain" description="Beta-ketoacyl-[acyl-carrier-protein] synthase III C-terminal" evidence="6">
    <location>
        <begin position="568"/>
        <end position="649"/>
    </location>
</feature>
<dbReference type="EMBL" id="CM008965">
    <property type="protein sequence ID" value="PNW84282.1"/>
    <property type="molecule type" value="Genomic_DNA"/>
</dbReference>
<evidence type="ECO:0000256" key="2">
    <source>
        <dbReference type="ARBA" id="ARBA00012307"/>
    </source>
</evidence>
<feature type="region of interest" description="Disordered" evidence="4">
    <location>
        <begin position="491"/>
        <end position="530"/>
    </location>
</feature>
<dbReference type="AlphaFoldDB" id="A0A2K3DUT5"/>
<evidence type="ECO:0000259" key="6">
    <source>
        <dbReference type="Pfam" id="PF08541"/>
    </source>
</evidence>
<dbReference type="Proteomes" id="UP000006906">
    <property type="component" value="Chromosome 4"/>
</dbReference>
<dbReference type="InterPro" id="IPR012392">
    <property type="entry name" value="3-ktacl-CoA_syn"/>
</dbReference>
<dbReference type="Gene3D" id="3.40.47.10">
    <property type="match status" value="2"/>
</dbReference>
<organism evidence="7 8">
    <name type="scientific">Chlamydomonas reinhardtii</name>
    <name type="common">Chlamydomonas smithii</name>
    <dbReference type="NCBI Taxonomy" id="3055"/>
    <lineage>
        <taxon>Eukaryota</taxon>
        <taxon>Viridiplantae</taxon>
        <taxon>Chlorophyta</taxon>
        <taxon>core chlorophytes</taxon>
        <taxon>Chlorophyceae</taxon>
        <taxon>CS clade</taxon>
        <taxon>Chlamydomonadales</taxon>
        <taxon>Chlamydomonadaceae</taxon>
        <taxon>Chlamydomonas</taxon>
    </lineage>
</organism>
<dbReference type="KEGG" id="cre:CHLRE_04g228150v5"/>
<evidence type="ECO:0000256" key="4">
    <source>
        <dbReference type="SAM" id="MobiDB-lite"/>
    </source>
</evidence>
<protein>
    <recommendedName>
        <fullName evidence="2">very-long-chain 3-oxoacyl-CoA synthase</fullName>
        <ecNumber evidence="2">2.3.1.199</ecNumber>
    </recommendedName>
</protein>
<sequence>MVSPTTAPLPDSGGGATRGDAAAAAAAAGAAAGGAGVRSRRGGSRSLAAGLLDAVAAVPQHLGMAAAPTYLVDFACYRPADELKVVATEVEEAGKHWPMYSEGIKDFLWKVLLKSGLSTETTFLPKAVHPCHTRLPDSTVPTALEEARVVMVGAIDELLGRVPGGLDPAADIDILITSNSIFCSTPSLASMVVNHYKLRPDIQAYHLGGMGCSNGTIAINLVRDMLKARPNSNLLFVCTEVVSYCMYPGKDKARMVANAIFRMGGTAVLFSNRPSQAARAKYVLQHALRVHTGASDASYTSMHWSPDEEGINGIYLDKCIIEEAGKCIEMVMRGITPKIMTWRQYGEAAAHVISTASRQLLNRRSSSKPTAAASKAAVTAAAAAKSQQQQEMMAAVAGGGKTGASKAGGKKALALTATSSSAAVLAVPSKPQAAAAATNAAAATGKNAEEQGQEQGQEAACVEAIRQEQEQRRRSDNGTAWCGPAPACSSPASASTTASTGSSSDCGSSPASLSPAPSETGAAAAGAAAGGGATSGVGKGGARSLLSTVRSAVLGALASYRPDYTACVDHFLVHAGGYAVLKGLQSELALPDAAMIPSFAALREYGNTSASTTWYALGYTEACEGVRRGQRVFQLGVGGGMKGGCNVWRALRDVDGSSHTAWRHLGGRRLSEAELPRGITRDVVRHARAEEFLAGSSGVPGAGAGDKAGGGQDDGDDVLLEH</sequence>
<dbReference type="ExpressionAtlas" id="A0A2K3DUT5">
    <property type="expression patterns" value="baseline and differential"/>
</dbReference>
<evidence type="ECO:0000313" key="7">
    <source>
        <dbReference type="EMBL" id="PNW84282.1"/>
    </source>
</evidence>
<keyword evidence="8" id="KW-1185">Reference proteome</keyword>